<keyword evidence="1" id="KW-0472">Membrane</keyword>
<protein>
    <submittedName>
        <fullName evidence="2">Uncharacterized protein</fullName>
    </submittedName>
</protein>
<dbReference type="InterPro" id="IPR046595">
    <property type="entry name" value="DUF6653"/>
</dbReference>
<reference evidence="2" key="1">
    <citation type="submission" date="2020-05" db="EMBL/GenBank/DDBJ databases">
        <title>Identification of trans-AT polyketide cluster in two marine bacteria, producers of a novel glutaramide-containing polyketide sesbanimide D and analogs.</title>
        <authorList>
            <person name="Kacar D."/>
            <person name="Rodriguez P."/>
            <person name="Canedo L."/>
            <person name="Gonzalez E."/>
            <person name="Galan B."/>
            <person name="De La Calle F."/>
            <person name="Garcia J.L."/>
        </authorList>
    </citation>
    <scope>NUCLEOTIDE SEQUENCE</scope>
    <source>
        <strain evidence="2">PHM038</strain>
    </source>
</reference>
<feature type="transmembrane region" description="Helical" evidence="1">
    <location>
        <begin position="34"/>
        <end position="63"/>
    </location>
</feature>
<feature type="transmembrane region" description="Helical" evidence="1">
    <location>
        <begin position="127"/>
        <end position="145"/>
    </location>
</feature>
<keyword evidence="1" id="KW-1133">Transmembrane helix</keyword>
<dbReference type="Proteomes" id="UP000598467">
    <property type="component" value="Unassembled WGS sequence"/>
</dbReference>
<accession>A0A926P1D1</accession>
<evidence type="ECO:0000256" key="1">
    <source>
        <dbReference type="SAM" id="Phobius"/>
    </source>
</evidence>
<dbReference type="AlphaFoldDB" id="A0A926P1D1"/>
<dbReference type="EMBL" id="JABFCZ010000002">
    <property type="protein sequence ID" value="MBD1545066.1"/>
    <property type="molecule type" value="Genomic_DNA"/>
</dbReference>
<name>A0A926P1D1_9HYPH</name>
<gene>
    <name evidence="2" type="ORF">HK439_02235</name>
</gene>
<comment type="caution">
    <text evidence="2">The sequence shown here is derived from an EMBL/GenBank/DDBJ whole genome shotgun (WGS) entry which is preliminary data.</text>
</comment>
<dbReference type="Pfam" id="PF20358">
    <property type="entry name" value="DUF6653"/>
    <property type="match status" value="1"/>
</dbReference>
<evidence type="ECO:0000313" key="3">
    <source>
        <dbReference type="Proteomes" id="UP000598467"/>
    </source>
</evidence>
<proteinExistence type="predicted"/>
<evidence type="ECO:0000313" key="2">
    <source>
        <dbReference type="EMBL" id="MBD1545066.1"/>
    </source>
</evidence>
<feature type="transmembrane region" description="Helical" evidence="1">
    <location>
        <begin position="104"/>
        <end position="121"/>
    </location>
</feature>
<sequence length="185" mass="20667">MPAGQIRALGMSPKVWNRHASPLSVYSRMATLPLLLLAIWSHVWIGAGLAALATGLVIVWLWLNPRLFSPPSYLGSWAAKATLGERIWLNRMLVPIPREDANKALLLSLVAGVGFVVAVLGAVETHLWLTVSGMVVTYAGKLVFLDRMVALYERMHDAHPLYRFWTSVPDNDNRQKRKTTCNLQR</sequence>
<keyword evidence="1" id="KW-0812">Transmembrane</keyword>
<organism evidence="2 3">
    <name type="scientific">Roseibium aggregatum</name>
    <dbReference type="NCBI Taxonomy" id="187304"/>
    <lineage>
        <taxon>Bacteria</taxon>
        <taxon>Pseudomonadati</taxon>
        <taxon>Pseudomonadota</taxon>
        <taxon>Alphaproteobacteria</taxon>
        <taxon>Hyphomicrobiales</taxon>
        <taxon>Stappiaceae</taxon>
        <taxon>Roseibium</taxon>
    </lineage>
</organism>